<dbReference type="GO" id="GO:0009328">
    <property type="term" value="C:phenylalanine-tRNA ligase complex"/>
    <property type="evidence" value="ECO:0007669"/>
    <property type="project" value="TreeGrafter"/>
</dbReference>
<dbReference type="InterPro" id="IPR020825">
    <property type="entry name" value="Phe-tRNA_synthase-like_B3/B4"/>
</dbReference>
<dbReference type="Gene3D" id="3.30.70.380">
    <property type="entry name" value="Ferrodoxin-fold anticodon-binding domain"/>
    <property type="match status" value="1"/>
</dbReference>
<dbReference type="AlphaFoldDB" id="A0A2M7XB81"/>
<keyword evidence="13 15" id="KW-0030">Aminoacyl-tRNA synthetase</keyword>
<dbReference type="InterPro" id="IPR009061">
    <property type="entry name" value="DNA-bd_dom_put_sf"/>
</dbReference>
<evidence type="ECO:0000313" key="20">
    <source>
        <dbReference type="EMBL" id="PJA45151.1"/>
    </source>
</evidence>
<comment type="subunit">
    <text evidence="3 15">Tetramer of two alpha and two beta subunits.</text>
</comment>
<dbReference type="InterPro" id="IPR045060">
    <property type="entry name" value="Phe-tRNA-ligase_IIc_bsu"/>
</dbReference>
<dbReference type="PROSITE" id="PS51447">
    <property type="entry name" value="FDX_ACB"/>
    <property type="match status" value="1"/>
</dbReference>
<gene>
    <name evidence="15" type="primary">pheT</name>
    <name evidence="20" type="ORF">CO174_04945</name>
</gene>
<evidence type="ECO:0000256" key="13">
    <source>
        <dbReference type="ARBA" id="ARBA00023146"/>
    </source>
</evidence>
<dbReference type="EMBL" id="PFWU01000049">
    <property type="protein sequence ID" value="PJA45151.1"/>
    <property type="molecule type" value="Genomic_DNA"/>
</dbReference>
<dbReference type="SMART" id="SM00896">
    <property type="entry name" value="FDX-ACB"/>
    <property type="match status" value="1"/>
</dbReference>
<feature type="binding site" evidence="15">
    <location>
        <position position="488"/>
    </location>
    <ligand>
        <name>Mg(2+)</name>
        <dbReference type="ChEBI" id="CHEBI:18420"/>
        <note>shared with alpha subunit</note>
    </ligand>
</feature>
<keyword evidence="4 15" id="KW-0963">Cytoplasm</keyword>
<name>A0A2M7XB81_9BACT</name>
<comment type="caution">
    <text evidence="20">The sequence shown here is derived from an EMBL/GenBank/DDBJ whole genome shotgun (WGS) entry which is preliminary data.</text>
</comment>
<dbReference type="CDD" id="cd02796">
    <property type="entry name" value="tRNA_bind_bactPheRS"/>
    <property type="match status" value="1"/>
</dbReference>
<accession>A0A2M7XB81</accession>
<evidence type="ECO:0000256" key="10">
    <source>
        <dbReference type="ARBA" id="ARBA00022842"/>
    </source>
</evidence>
<dbReference type="SUPFAM" id="SSF56037">
    <property type="entry name" value="PheT/TilS domain"/>
    <property type="match status" value="1"/>
</dbReference>
<evidence type="ECO:0000256" key="3">
    <source>
        <dbReference type="ARBA" id="ARBA00011209"/>
    </source>
</evidence>
<dbReference type="GO" id="GO:0000287">
    <property type="term" value="F:magnesium ion binding"/>
    <property type="evidence" value="ECO:0007669"/>
    <property type="project" value="UniProtKB-UniRule"/>
</dbReference>
<feature type="binding site" evidence="15">
    <location>
        <position position="489"/>
    </location>
    <ligand>
        <name>Mg(2+)</name>
        <dbReference type="ChEBI" id="CHEBI:18420"/>
        <note>shared with alpha subunit</note>
    </ligand>
</feature>
<dbReference type="Gene3D" id="3.50.40.10">
    <property type="entry name" value="Phenylalanyl-trna Synthetase, Chain B, domain 3"/>
    <property type="match status" value="1"/>
</dbReference>
<evidence type="ECO:0000256" key="15">
    <source>
        <dbReference type="HAMAP-Rule" id="MF_00283"/>
    </source>
</evidence>
<feature type="domain" description="FDX-ACB" evidence="18">
    <location>
        <begin position="717"/>
        <end position="809"/>
    </location>
</feature>
<feature type="binding site" evidence="15">
    <location>
        <position position="485"/>
    </location>
    <ligand>
        <name>Mg(2+)</name>
        <dbReference type="ChEBI" id="CHEBI:18420"/>
        <note>shared with alpha subunit</note>
    </ligand>
</feature>
<evidence type="ECO:0000256" key="12">
    <source>
        <dbReference type="ARBA" id="ARBA00022917"/>
    </source>
</evidence>
<dbReference type="SMART" id="SM00874">
    <property type="entry name" value="B5"/>
    <property type="match status" value="1"/>
</dbReference>
<keyword evidence="8 15" id="KW-0547">Nucleotide-binding</keyword>
<dbReference type="InterPro" id="IPR045864">
    <property type="entry name" value="aa-tRNA-synth_II/BPL/LPL"/>
</dbReference>
<dbReference type="Proteomes" id="UP000229385">
    <property type="component" value="Unassembled WGS sequence"/>
</dbReference>
<evidence type="ECO:0000256" key="6">
    <source>
        <dbReference type="ARBA" id="ARBA00022598"/>
    </source>
</evidence>
<evidence type="ECO:0000256" key="14">
    <source>
        <dbReference type="ARBA" id="ARBA00049255"/>
    </source>
</evidence>
<dbReference type="Pfam" id="PF03483">
    <property type="entry name" value="B3_4"/>
    <property type="match status" value="1"/>
</dbReference>
<dbReference type="CDD" id="cd00769">
    <property type="entry name" value="PheRS_beta_core"/>
    <property type="match status" value="1"/>
</dbReference>
<proteinExistence type="inferred from homology"/>
<dbReference type="InterPro" id="IPR004532">
    <property type="entry name" value="Phe-tRNA-ligase_IIc_bsu_bact"/>
</dbReference>
<dbReference type="HAMAP" id="MF_00283">
    <property type="entry name" value="Phe_tRNA_synth_beta1"/>
    <property type="match status" value="1"/>
</dbReference>
<dbReference type="Pfam" id="PF17759">
    <property type="entry name" value="tRNA_synthFbeta"/>
    <property type="match status" value="1"/>
</dbReference>
<dbReference type="PANTHER" id="PTHR10947:SF0">
    <property type="entry name" value="PHENYLALANINE--TRNA LIGASE BETA SUBUNIT"/>
    <property type="match status" value="1"/>
</dbReference>
<keyword evidence="10 15" id="KW-0460">Magnesium</keyword>
<evidence type="ECO:0000259" key="17">
    <source>
        <dbReference type="PROSITE" id="PS50886"/>
    </source>
</evidence>
<evidence type="ECO:0000256" key="5">
    <source>
        <dbReference type="ARBA" id="ARBA00022555"/>
    </source>
</evidence>
<evidence type="ECO:0000256" key="1">
    <source>
        <dbReference type="ARBA" id="ARBA00004496"/>
    </source>
</evidence>
<evidence type="ECO:0000313" key="21">
    <source>
        <dbReference type="Proteomes" id="UP000229385"/>
    </source>
</evidence>
<comment type="similarity">
    <text evidence="2 15">Belongs to the phenylalanyl-tRNA synthetase beta subunit family. Type 1 subfamily.</text>
</comment>
<dbReference type="InterPro" id="IPR012340">
    <property type="entry name" value="NA-bd_OB-fold"/>
</dbReference>
<dbReference type="SUPFAM" id="SSF55681">
    <property type="entry name" value="Class II aaRS and biotin synthetases"/>
    <property type="match status" value="1"/>
</dbReference>
<reference evidence="21" key="1">
    <citation type="submission" date="2017-09" db="EMBL/GenBank/DDBJ databases">
        <title>Depth-based differentiation of microbial function through sediment-hosted aquifers and enrichment of novel symbionts in the deep terrestrial subsurface.</title>
        <authorList>
            <person name="Probst A.J."/>
            <person name="Ladd B."/>
            <person name="Jarett J.K."/>
            <person name="Geller-Mcgrath D.E."/>
            <person name="Sieber C.M.K."/>
            <person name="Emerson J.B."/>
            <person name="Anantharaman K."/>
            <person name="Thomas B.C."/>
            <person name="Malmstrom R."/>
            <person name="Stieglmeier M."/>
            <person name="Klingl A."/>
            <person name="Woyke T."/>
            <person name="Ryan C.M."/>
            <person name="Banfield J.F."/>
        </authorList>
    </citation>
    <scope>NUCLEOTIDE SEQUENCE [LARGE SCALE GENOMIC DNA]</scope>
</reference>
<dbReference type="GO" id="GO:0004826">
    <property type="term" value="F:phenylalanine-tRNA ligase activity"/>
    <property type="evidence" value="ECO:0007669"/>
    <property type="project" value="UniProtKB-UniRule"/>
</dbReference>
<comment type="catalytic activity">
    <reaction evidence="14 15">
        <text>tRNA(Phe) + L-phenylalanine + ATP = L-phenylalanyl-tRNA(Phe) + AMP + diphosphate + H(+)</text>
        <dbReference type="Rhea" id="RHEA:19413"/>
        <dbReference type="Rhea" id="RHEA-COMP:9668"/>
        <dbReference type="Rhea" id="RHEA-COMP:9699"/>
        <dbReference type="ChEBI" id="CHEBI:15378"/>
        <dbReference type="ChEBI" id="CHEBI:30616"/>
        <dbReference type="ChEBI" id="CHEBI:33019"/>
        <dbReference type="ChEBI" id="CHEBI:58095"/>
        <dbReference type="ChEBI" id="CHEBI:78442"/>
        <dbReference type="ChEBI" id="CHEBI:78531"/>
        <dbReference type="ChEBI" id="CHEBI:456215"/>
        <dbReference type="EC" id="6.1.1.20"/>
    </reaction>
</comment>
<evidence type="ECO:0000256" key="8">
    <source>
        <dbReference type="ARBA" id="ARBA00022741"/>
    </source>
</evidence>
<protein>
    <recommendedName>
        <fullName evidence="15">Phenylalanine--tRNA ligase beta subunit</fullName>
        <ecNumber evidence="15">6.1.1.20</ecNumber>
    </recommendedName>
    <alternativeName>
        <fullName evidence="15">Phenylalanyl-tRNA synthetase beta subunit</fullName>
        <shortName evidence="15">PheRS</shortName>
    </alternativeName>
</protein>
<evidence type="ECO:0000259" key="18">
    <source>
        <dbReference type="PROSITE" id="PS51447"/>
    </source>
</evidence>
<dbReference type="Gene3D" id="3.30.56.10">
    <property type="match status" value="2"/>
</dbReference>
<evidence type="ECO:0000256" key="7">
    <source>
        <dbReference type="ARBA" id="ARBA00022723"/>
    </source>
</evidence>
<dbReference type="GO" id="GO:0006432">
    <property type="term" value="P:phenylalanyl-tRNA aminoacylation"/>
    <property type="evidence" value="ECO:0007669"/>
    <property type="project" value="UniProtKB-UniRule"/>
</dbReference>
<dbReference type="GO" id="GO:0005524">
    <property type="term" value="F:ATP binding"/>
    <property type="evidence" value="ECO:0007669"/>
    <property type="project" value="UniProtKB-UniRule"/>
</dbReference>
<dbReference type="Pfam" id="PF03147">
    <property type="entry name" value="FDX-ACB"/>
    <property type="match status" value="1"/>
</dbReference>
<evidence type="ECO:0000256" key="2">
    <source>
        <dbReference type="ARBA" id="ARBA00008653"/>
    </source>
</evidence>
<dbReference type="InterPro" id="IPR002547">
    <property type="entry name" value="tRNA-bd_dom"/>
</dbReference>
<organism evidence="20 21">
    <name type="scientific">Candidatus Uhrbacteria bacterium CG_4_9_14_3_um_filter_50_9</name>
    <dbReference type="NCBI Taxonomy" id="1975035"/>
    <lineage>
        <taxon>Bacteria</taxon>
        <taxon>Candidatus Uhriibacteriota</taxon>
    </lineage>
</organism>
<dbReference type="InterPro" id="IPR041616">
    <property type="entry name" value="PheRS_beta_core"/>
</dbReference>
<dbReference type="GO" id="GO:0000049">
    <property type="term" value="F:tRNA binding"/>
    <property type="evidence" value="ECO:0007669"/>
    <property type="project" value="UniProtKB-UniRule"/>
</dbReference>
<dbReference type="Pfam" id="PF03484">
    <property type="entry name" value="B5"/>
    <property type="match status" value="1"/>
</dbReference>
<dbReference type="Pfam" id="PF01588">
    <property type="entry name" value="tRNA_bind"/>
    <property type="match status" value="1"/>
</dbReference>
<dbReference type="SUPFAM" id="SSF46955">
    <property type="entry name" value="Putative DNA-binding domain"/>
    <property type="match status" value="1"/>
</dbReference>
<keyword evidence="9 15" id="KW-0067">ATP-binding</keyword>
<feature type="binding site" evidence="15">
    <location>
        <position position="479"/>
    </location>
    <ligand>
        <name>Mg(2+)</name>
        <dbReference type="ChEBI" id="CHEBI:18420"/>
        <note>shared with alpha subunit</note>
    </ligand>
</feature>
<dbReference type="Gene3D" id="3.30.930.10">
    <property type="entry name" value="Bira Bifunctional Protein, Domain 2"/>
    <property type="match status" value="1"/>
</dbReference>
<evidence type="ECO:0000259" key="19">
    <source>
        <dbReference type="PROSITE" id="PS51483"/>
    </source>
</evidence>
<dbReference type="InterPro" id="IPR036690">
    <property type="entry name" value="Fdx_antiC-bd_sf"/>
</dbReference>
<comment type="cofactor">
    <cofactor evidence="15">
        <name>Mg(2+)</name>
        <dbReference type="ChEBI" id="CHEBI:18420"/>
    </cofactor>
    <text evidence="15">Binds 2 magnesium ions per tetramer.</text>
</comment>
<evidence type="ECO:0000256" key="11">
    <source>
        <dbReference type="ARBA" id="ARBA00022884"/>
    </source>
</evidence>
<dbReference type="InterPro" id="IPR005147">
    <property type="entry name" value="tRNA_synthase_B5-dom"/>
</dbReference>
<keyword evidence="12 15" id="KW-0648">Protein biosynthesis</keyword>
<feature type="domain" description="TRNA-binding" evidence="17">
    <location>
        <begin position="59"/>
        <end position="177"/>
    </location>
</feature>
<dbReference type="FunFam" id="3.50.40.10:FF:000001">
    <property type="entry name" value="Phenylalanine--tRNA ligase beta subunit"/>
    <property type="match status" value="1"/>
</dbReference>
<dbReference type="InterPro" id="IPR005146">
    <property type="entry name" value="B3/B4_tRNA-bd"/>
</dbReference>
<evidence type="ECO:0000256" key="4">
    <source>
        <dbReference type="ARBA" id="ARBA00022490"/>
    </source>
</evidence>
<dbReference type="PANTHER" id="PTHR10947">
    <property type="entry name" value="PHENYLALANYL-TRNA SYNTHETASE BETA CHAIN AND LEUCINE-RICH REPEAT-CONTAINING PROTEIN 47"/>
    <property type="match status" value="1"/>
</dbReference>
<dbReference type="SMART" id="SM00873">
    <property type="entry name" value="B3_4"/>
    <property type="match status" value="1"/>
</dbReference>
<keyword evidence="5 16" id="KW-0820">tRNA-binding</keyword>
<dbReference type="InterPro" id="IPR033714">
    <property type="entry name" value="tRNA_bind_bactPheRS"/>
</dbReference>
<feature type="domain" description="B5" evidence="19">
    <location>
        <begin position="429"/>
        <end position="501"/>
    </location>
</feature>
<keyword evidence="7 15" id="KW-0479">Metal-binding</keyword>
<dbReference type="InterPro" id="IPR005121">
    <property type="entry name" value="Fdx_antiC-bd"/>
</dbReference>
<dbReference type="SUPFAM" id="SSF54991">
    <property type="entry name" value="Anticodon-binding domain of PheRS"/>
    <property type="match status" value="1"/>
</dbReference>
<keyword evidence="11 16" id="KW-0694">RNA-binding</keyword>
<dbReference type="PROSITE" id="PS51483">
    <property type="entry name" value="B5"/>
    <property type="match status" value="1"/>
</dbReference>
<dbReference type="Gene3D" id="2.40.50.140">
    <property type="entry name" value="Nucleic acid-binding proteins"/>
    <property type="match status" value="1"/>
</dbReference>
<evidence type="ECO:0000256" key="16">
    <source>
        <dbReference type="PROSITE-ProRule" id="PRU00209"/>
    </source>
</evidence>
<keyword evidence="6 15" id="KW-0436">Ligase</keyword>
<dbReference type="EC" id="6.1.1.20" evidence="15"/>
<sequence length="810" mass="89536">MISACSIRMISDSSISFSMQILASYNWIKEYLDTNLSPEEFATLTTDVGNSVEVMDRVADRFDQMVVGDVLQVEPHPHADKLHIVLTDIGKKKVEIVCGGANLAVGQKVVVGLPGAKVRWHGEGELVELKETEIRGVTSHGMICAVEEIGFEKLKQHDGDIWDITALTNTKAGTSVSEALDLDDVLFDIEVTSNRPDCKSIIGQAREGAAATETMFTWVPGVPEGVSGDAGFSVEVKDSDLCPRYTAVVIDGITVGPSPWWLQKKLLLSGFKPINNLVDITNFVLHEYGQPLHTFDADKLEGQKIVVRKAKKGEQFVALDEQAYELSSDMLVVADGERPVAVAGVMGGLATGTTESTTKVVIECAAFEPVSVRRTARTLNLYSDSQLLFEKGLSTEALGPALARAIELIKELAGGEVVSKIFDERRGVYEPLRFPYDAAAVNRLLGIQIEEKDQVAILHRLGFDVKGGQAVVPYWRDHDIEESVDLVEEIARVYGYNNFPSRLPSGELPRATEHPGLVWQRRVKEFLAGIGFSEAYSYSFVSKDQLEHYGINEETAVKVRNPLSVEHEYLRTSLVPSLMTTVEENQARVTSADIFELAPIYTAKKHDIPDQEFRLVMGTYGKDGAALFVRLKGALEQLFKHVGIRDWSLARGTDGSRWHLGRSARILVNGQEVGVIGQVSRSVEQAFGVDVATVVIDLDFESLIPQLTKAKVFIPVPQFPAVKRDLAFLVDERIEYGMIEEKILGASHLVQCVELFDVYRGKGIGEQQKSLGVHLDFRSDEKTLEAEEVDEQLSTIRKMLEKEFDAILRS</sequence>
<comment type="subcellular location">
    <subcellularLocation>
        <location evidence="1 15">Cytoplasm</location>
    </subcellularLocation>
</comment>
<dbReference type="NCBIfam" id="TIGR00472">
    <property type="entry name" value="pheT_bact"/>
    <property type="match status" value="1"/>
</dbReference>
<evidence type="ECO:0000256" key="9">
    <source>
        <dbReference type="ARBA" id="ARBA00022840"/>
    </source>
</evidence>
<dbReference type="PROSITE" id="PS50886">
    <property type="entry name" value="TRBD"/>
    <property type="match status" value="1"/>
</dbReference>
<dbReference type="SUPFAM" id="SSF50249">
    <property type="entry name" value="Nucleic acid-binding proteins"/>
    <property type="match status" value="1"/>
</dbReference>